<dbReference type="PANTHER" id="PTHR43245:SF23">
    <property type="entry name" value="NAD(P)-BINDING DOMAIN-CONTAINING PROTEIN"/>
    <property type="match status" value="1"/>
</dbReference>
<comment type="caution">
    <text evidence="2">The sequence shown here is derived from an EMBL/GenBank/DDBJ whole genome shotgun (WGS) entry which is preliminary data.</text>
</comment>
<evidence type="ECO:0000313" key="3">
    <source>
        <dbReference type="Proteomes" id="UP000182680"/>
    </source>
</evidence>
<evidence type="ECO:0000313" key="2">
    <source>
        <dbReference type="EMBL" id="SFW66830.1"/>
    </source>
</evidence>
<name>A0AA94HUK7_DESDE</name>
<sequence length="359" mass="39647">MQSEFSLFIEDLQNISIQLGARAEKFRNTSVFLTGCTGFVGRWLMESLLWCNQQAKLQLRVQVLTRSRRAFLTALPHLNGRSDLDVLEGDILTLQTLPVADFDYAVLAVNHRNSYTPDWAAHHCAVPVLGAEELFRMAGTCGCHSVLVLSSGAVYGVPALCPDTSVFREEAPSLTKKLQEPTLYGESKRFLELFAVALGQRYGIRVPVARCFTFCGAHLELNGSNALASFMADLLCGRDIQVYGDGRPVRSYMYGSDMAVWLLTALTEGEHGVPYNIGSQHAVSILELAQICSRLTSPCTGVNVHGGSTRSNAPTCYVPDTTKIRADLQVQEWVTLEEGLRTTLHWFLSRTHNVCTRLA</sequence>
<organism evidence="2 3">
    <name type="scientific">Desulfovibrio desulfuricans</name>
    <dbReference type="NCBI Taxonomy" id="876"/>
    <lineage>
        <taxon>Bacteria</taxon>
        <taxon>Pseudomonadati</taxon>
        <taxon>Thermodesulfobacteriota</taxon>
        <taxon>Desulfovibrionia</taxon>
        <taxon>Desulfovibrionales</taxon>
        <taxon>Desulfovibrionaceae</taxon>
        <taxon>Desulfovibrio</taxon>
    </lineage>
</organism>
<dbReference type="Pfam" id="PF01370">
    <property type="entry name" value="Epimerase"/>
    <property type="match status" value="1"/>
</dbReference>
<feature type="domain" description="NAD-dependent epimerase/dehydratase" evidence="1">
    <location>
        <begin position="31"/>
        <end position="278"/>
    </location>
</feature>
<gene>
    <name evidence="2" type="ORF">SAMN02910291_02402</name>
</gene>
<dbReference type="RefSeq" id="WP_072312345.1">
    <property type="nucleotide sequence ID" value="NZ_FPIW01000059.1"/>
</dbReference>
<dbReference type="SUPFAM" id="SSF51735">
    <property type="entry name" value="NAD(P)-binding Rossmann-fold domains"/>
    <property type="match status" value="1"/>
</dbReference>
<proteinExistence type="predicted"/>
<dbReference type="Gene3D" id="3.90.25.10">
    <property type="entry name" value="UDP-galactose 4-epimerase, domain 1"/>
    <property type="match status" value="1"/>
</dbReference>
<accession>A0AA94HUK7</accession>
<dbReference type="InterPro" id="IPR036291">
    <property type="entry name" value="NAD(P)-bd_dom_sf"/>
</dbReference>
<reference evidence="3" key="1">
    <citation type="submission" date="2016-11" db="EMBL/GenBank/DDBJ databases">
        <authorList>
            <person name="Jaros S."/>
            <person name="Januszkiewicz K."/>
            <person name="Wedrychowicz H."/>
        </authorList>
    </citation>
    <scope>NUCLEOTIDE SEQUENCE [LARGE SCALE GENOMIC DNA]</scope>
    <source>
        <strain evidence="3">DSM 7057</strain>
    </source>
</reference>
<protein>
    <submittedName>
        <fullName evidence="2">dTDP-glucose 4,6-dehydratase</fullName>
    </submittedName>
</protein>
<dbReference type="InterPro" id="IPR050177">
    <property type="entry name" value="Lipid_A_modif_metabolic_enz"/>
</dbReference>
<dbReference type="AlphaFoldDB" id="A0AA94HUK7"/>
<dbReference type="Gene3D" id="3.40.50.720">
    <property type="entry name" value="NAD(P)-binding Rossmann-like Domain"/>
    <property type="match status" value="1"/>
</dbReference>
<dbReference type="Proteomes" id="UP000182680">
    <property type="component" value="Unassembled WGS sequence"/>
</dbReference>
<evidence type="ECO:0000259" key="1">
    <source>
        <dbReference type="Pfam" id="PF01370"/>
    </source>
</evidence>
<dbReference type="EMBL" id="FPIW01000059">
    <property type="protein sequence ID" value="SFW66830.1"/>
    <property type="molecule type" value="Genomic_DNA"/>
</dbReference>
<dbReference type="InterPro" id="IPR001509">
    <property type="entry name" value="Epimerase_deHydtase"/>
</dbReference>
<dbReference type="PANTHER" id="PTHR43245">
    <property type="entry name" value="BIFUNCTIONAL POLYMYXIN RESISTANCE PROTEIN ARNA"/>
    <property type="match status" value="1"/>
</dbReference>